<feature type="non-terminal residue" evidence="1">
    <location>
        <position position="334"/>
    </location>
</feature>
<dbReference type="Proteomes" id="UP000324800">
    <property type="component" value="Unassembled WGS sequence"/>
</dbReference>
<sequence length="334" mass="35069">KLTISKLEVKDITIASYSIIKVNSGSGIVDISESKFNNISRTGANGKGSVLQVEFNSYIGKLIMSRTLFIDCKVETDSGLGGAIYLKIQSGEIELSKVTMNQCSAKNGGAIYSSLIEGSSMIIKDSSSFSECKSIDGNGGSLYVEIQSGEIELSEVTMNQCSAKNGGAIYSSLIEGSSMIIKDSSSFSECKSIDGNGGSLYVEIQSGEIELSEVTMNQCSAKNGGAIYSSLIEGSSMIIKDSSSFSECKSITGNGGAMYIDIDLTSQSKFELIDTTFQSCQSKNSTPPSSSTSPFGYGGAIFLTAKGQYDPLKNGKALKGALFDSNSALNGGQN</sequence>
<evidence type="ECO:0000313" key="1">
    <source>
        <dbReference type="EMBL" id="KAA6353921.1"/>
    </source>
</evidence>
<dbReference type="SUPFAM" id="SSF51126">
    <property type="entry name" value="Pectin lyase-like"/>
    <property type="match status" value="1"/>
</dbReference>
<gene>
    <name evidence="1" type="ORF">EZS28_050552</name>
</gene>
<accession>A0A5J4T8A3</accession>
<evidence type="ECO:0000313" key="2">
    <source>
        <dbReference type="Proteomes" id="UP000324800"/>
    </source>
</evidence>
<dbReference type="EMBL" id="SNRW01037207">
    <property type="protein sequence ID" value="KAA6353921.1"/>
    <property type="molecule type" value="Genomic_DNA"/>
</dbReference>
<name>A0A5J4T8A3_9EUKA</name>
<proteinExistence type="predicted"/>
<dbReference type="AlphaFoldDB" id="A0A5J4T8A3"/>
<reference evidence="1 2" key="1">
    <citation type="submission" date="2019-03" db="EMBL/GenBank/DDBJ databases">
        <title>Single cell metagenomics reveals metabolic interactions within the superorganism composed of flagellate Streblomastix strix and complex community of Bacteroidetes bacteria on its surface.</title>
        <authorList>
            <person name="Treitli S.C."/>
            <person name="Kolisko M."/>
            <person name="Husnik F."/>
            <person name="Keeling P."/>
            <person name="Hampl V."/>
        </authorList>
    </citation>
    <scope>NUCLEOTIDE SEQUENCE [LARGE SCALE GENOMIC DNA]</scope>
    <source>
        <strain evidence="1">ST1C</strain>
    </source>
</reference>
<dbReference type="InterPro" id="IPR011050">
    <property type="entry name" value="Pectin_lyase_fold/virulence"/>
</dbReference>
<evidence type="ECO:0008006" key="3">
    <source>
        <dbReference type="Google" id="ProtNLM"/>
    </source>
</evidence>
<comment type="caution">
    <text evidence="1">The sequence shown here is derived from an EMBL/GenBank/DDBJ whole genome shotgun (WGS) entry which is preliminary data.</text>
</comment>
<protein>
    <recommendedName>
        <fullName evidence="3">Right handed beta helix domain-containing protein</fullName>
    </recommendedName>
</protein>
<feature type="non-terminal residue" evidence="1">
    <location>
        <position position="1"/>
    </location>
</feature>
<organism evidence="1 2">
    <name type="scientific">Streblomastix strix</name>
    <dbReference type="NCBI Taxonomy" id="222440"/>
    <lineage>
        <taxon>Eukaryota</taxon>
        <taxon>Metamonada</taxon>
        <taxon>Preaxostyla</taxon>
        <taxon>Oxymonadida</taxon>
        <taxon>Streblomastigidae</taxon>
        <taxon>Streblomastix</taxon>
    </lineage>
</organism>